<organism evidence="1 2">
    <name type="scientific">Dentiscutata heterogama</name>
    <dbReference type="NCBI Taxonomy" id="1316150"/>
    <lineage>
        <taxon>Eukaryota</taxon>
        <taxon>Fungi</taxon>
        <taxon>Fungi incertae sedis</taxon>
        <taxon>Mucoromycota</taxon>
        <taxon>Glomeromycotina</taxon>
        <taxon>Glomeromycetes</taxon>
        <taxon>Diversisporales</taxon>
        <taxon>Gigasporaceae</taxon>
        <taxon>Dentiscutata</taxon>
    </lineage>
</organism>
<name>A0ACA9PS82_9GLOM</name>
<sequence>NDLGGSKMFRCDSCEVEMDQNIQEYLAQIFDGGSGFGLTLELEPT</sequence>
<evidence type="ECO:0000313" key="2">
    <source>
        <dbReference type="Proteomes" id="UP000789702"/>
    </source>
</evidence>
<proteinExistence type="predicted"/>
<accession>A0ACA9PS82</accession>
<protein>
    <submittedName>
        <fullName evidence="1">16706_t:CDS:1</fullName>
    </submittedName>
</protein>
<gene>
    <name evidence="1" type="ORF">DHETER_LOCUS12862</name>
</gene>
<comment type="caution">
    <text evidence="1">The sequence shown here is derived from an EMBL/GenBank/DDBJ whole genome shotgun (WGS) entry which is preliminary data.</text>
</comment>
<feature type="non-terminal residue" evidence="1">
    <location>
        <position position="1"/>
    </location>
</feature>
<evidence type="ECO:0000313" key="1">
    <source>
        <dbReference type="EMBL" id="CAG8721488.1"/>
    </source>
</evidence>
<keyword evidence="2" id="KW-1185">Reference proteome</keyword>
<reference evidence="1" key="1">
    <citation type="submission" date="2021-06" db="EMBL/GenBank/DDBJ databases">
        <authorList>
            <person name="Kallberg Y."/>
            <person name="Tangrot J."/>
            <person name="Rosling A."/>
        </authorList>
    </citation>
    <scope>NUCLEOTIDE SEQUENCE</scope>
    <source>
        <strain evidence="1">IL203A</strain>
    </source>
</reference>
<dbReference type="EMBL" id="CAJVPU010033074">
    <property type="protein sequence ID" value="CAG8721488.1"/>
    <property type="molecule type" value="Genomic_DNA"/>
</dbReference>
<dbReference type="Proteomes" id="UP000789702">
    <property type="component" value="Unassembled WGS sequence"/>
</dbReference>